<dbReference type="Proteomes" id="UP001596118">
    <property type="component" value="Unassembled WGS sequence"/>
</dbReference>
<keyword evidence="1" id="KW-0472">Membrane</keyword>
<reference evidence="2 3" key="1">
    <citation type="journal article" date="2019" name="Int. J. Syst. Evol. Microbiol.">
        <title>The Global Catalogue of Microorganisms (GCM) 10K type strain sequencing project: providing services to taxonomists for standard genome sequencing and annotation.</title>
        <authorList>
            <consortium name="The Broad Institute Genomics Platform"/>
            <consortium name="The Broad Institute Genome Sequencing Center for Infectious Disease"/>
            <person name="Wu L."/>
            <person name="Ma J."/>
        </authorList>
    </citation>
    <scope>NUCLEOTIDE SEQUENCE [LARGE SCALE GENOMIC DNA]</scope>
    <source>
        <strain evidence="2 3">CGMCC 1.12124</strain>
    </source>
</reference>
<evidence type="ECO:0000313" key="2">
    <source>
        <dbReference type="EMBL" id="MFC5278652.1"/>
    </source>
</evidence>
<keyword evidence="1" id="KW-1133">Transmembrane helix</keyword>
<dbReference type="EMBL" id="JBHSKY010000007">
    <property type="protein sequence ID" value="MFC5278652.1"/>
    <property type="molecule type" value="Genomic_DNA"/>
</dbReference>
<dbReference type="AlphaFoldDB" id="A0ABD5R0Z2"/>
<proteinExistence type="predicted"/>
<sequence length="61" mass="6690">MAIGKDPREWIMEILGALIALGGIYHGWALGDFIVVVVSASLAISIFSIFQLRRAYDHSVT</sequence>
<dbReference type="RefSeq" id="WP_256411059.1">
    <property type="nucleotide sequence ID" value="NZ_JANHDM010000003.1"/>
</dbReference>
<gene>
    <name evidence="2" type="ORF">ACFPM1_07775</name>
</gene>
<name>A0ABD5R0Z2_9EURY</name>
<organism evidence="2 3">
    <name type="scientific">Halorubrum rubrum</name>
    <dbReference type="NCBI Taxonomy" id="1126240"/>
    <lineage>
        <taxon>Archaea</taxon>
        <taxon>Methanobacteriati</taxon>
        <taxon>Methanobacteriota</taxon>
        <taxon>Stenosarchaea group</taxon>
        <taxon>Halobacteria</taxon>
        <taxon>Halobacteriales</taxon>
        <taxon>Haloferacaceae</taxon>
        <taxon>Halorubrum</taxon>
    </lineage>
</organism>
<feature type="transmembrane region" description="Helical" evidence="1">
    <location>
        <begin position="34"/>
        <end position="52"/>
    </location>
</feature>
<comment type="caution">
    <text evidence="2">The sequence shown here is derived from an EMBL/GenBank/DDBJ whole genome shotgun (WGS) entry which is preliminary data.</text>
</comment>
<evidence type="ECO:0000313" key="3">
    <source>
        <dbReference type="Proteomes" id="UP001596118"/>
    </source>
</evidence>
<keyword evidence="3" id="KW-1185">Reference proteome</keyword>
<accession>A0ABD5R0Z2</accession>
<protein>
    <submittedName>
        <fullName evidence="2">Uncharacterized protein</fullName>
    </submittedName>
</protein>
<evidence type="ECO:0000256" key="1">
    <source>
        <dbReference type="SAM" id="Phobius"/>
    </source>
</evidence>
<keyword evidence="1" id="KW-0812">Transmembrane</keyword>